<dbReference type="PANTHER" id="PTHR43304:SF1">
    <property type="entry name" value="PAC DOMAIN-CONTAINING PROTEIN"/>
    <property type="match status" value="1"/>
</dbReference>
<dbReference type="InterPro" id="IPR000014">
    <property type="entry name" value="PAS"/>
</dbReference>
<dbReference type="PANTHER" id="PTHR43304">
    <property type="entry name" value="PHYTOCHROME-LIKE PROTEIN CPH1"/>
    <property type="match status" value="1"/>
</dbReference>
<evidence type="ECO:0000256" key="1">
    <source>
        <dbReference type="ARBA" id="ARBA00000085"/>
    </source>
</evidence>
<dbReference type="eggNOG" id="COG4191">
    <property type="taxonomic scope" value="Bacteria"/>
</dbReference>
<evidence type="ECO:0000256" key="2">
    <source>
        <dbReference type="ARBA" id="ARBA00012438"/>
    </source>
</evidence>
<keyword evidence="3" id="KW-0597">Phosphoprotein</keyword>
<dbReference type="EMBL" id="CP001322">
    <property type="protein sequence ID" value="ACL04900.1"/>
    <property type="molecule type" value="Genomic_DNA"/>
</dbReference>
<evidence type="ECO:0000259" key="6">
    <source>
        <dbReference type="PROSITE" id="PS50109"/>
    </source>
</evidence>
<dbReference type="SUPFAM" id="SSF55785">
    <property type="entry name" value="PYP-like sensor domain (PAS domain)"/>
    <property type="match status" value="1"/>
</dbReference>
<organism evidence="9 10">
    <name type="scientific">Desulfatibacillum aliphaticivorans</name>
    <dbReference type="NCBI Taxonomy" id="218208"/>
    <lineage>
        <taxon>Bacteria</taxon>
        <taxon>Pseudomonadati</taxon>
        <taxon>Thermodesulfobacteriota</taxon>
        <taxon>Desulfobacteria</taxon>
        <taxon>Desulfobacterales</taxon>
        <taxon>Desulfatibacillaceae</taxon>
        <taxon>Desulfatibacillum</taxon>
    </lineage>
</organism>
<evidence type="ECO:0000313" key="10">
    <source>
        <dbReference type="Proteomes" id="UP000000739"/>
    </source>
</evidence>
<reference evidence="9 10" key="1">
    <citation type="journal article" date="2012" name="Environ. Microbiol.">
        <title>The genome sequence of Desulfatibacillum alkenivorans AK-01: a blueprint for anaerobic alkane oxidation.</title>
        <authorList>
            <person name="Callaghan A.V."/>
            <person name="Morris B.E."/>
            <person name="Pereira I.A."/>
            <person name="McInerney M.J."/>
            <person name="Austin R.N."/>
            <person name="Groves J.T."/>
            <person name="Kukor J.J."/>
            <person name="Suflita J.M."/>
            <person name="Young L.Y."/>
            <person name="Zylstra G.J."/>
            <person name="Wawrik B."/>
        </authorList>
    </citation>
    <scope>NUCLEOTIDE SEQUENCE [LARGE SCALE GENOMIC DNA]</scope>
    <source>
        <strain evidence="9 10">AK-01</strain>
    </source>
</reference>
<evidence type="ECO:0000259" key="8">
    <source>
        <dbReference type="PROSITE" id="PS50113"/>
    </source>
</evidence>
<dbReference type="PROSITE" id="PS50113">
    <property type="entry name" value="PAC"/>
    <property type="match status" value="1"/>
</dbReference>
<dbReference type="NCBIfam" id="TIGR00229">
    <property type="entry name" value="sensory_box"/>
    <property type="match status" value="1"/>
</dbReference>
<dbReference type="PROSITE" id="PS50112">
    <property type="entry name" value="PAS"/>
    <property type="match status" value="1"/>
</dbReference>
<comment type="catalytic activity">
    <reaction evidence="1">
        <text>ATP + protein L-histidine = ADP + protein N-phospho-L-histidine.</text>
        <dbReference type="EC" id="2.7.13.3"/>
    </reaction>
</comment>
<feature type="domain" description="Histidine kinase" evidence="6">
    <location>
        <begin position="237"/>
        <end position="400"/>
    </location>
</feature>
<dbReference type="SUPFAM" id="SSF55874">
    <property type="entry name" value="ATPase domain of HSP90 chaperone/DNA topoisomerase II/histidine kinase"/>
    <property type="match status" value="1"/>
</dbReference>
<keyword evidence="5 9" id="KW-0418">Kinase</keyword>
<accession>B8FGJ1</accession>
<name>B8FGJ1_DESAL</name>
<gene>
    <name evidence="9" type="ordered locus">Dalk_3210</name>
</gene>
<feature type="domain" description="PAC" evidence="8">
    <location>
        <begin position="120"/>
        <end position="171"/>
    </location>
</feature>
<dbReference type="InterPro" id="IPR036890">
    <property type="entry name" value="HATPase_C_sf"/>
</dbReference>
<dbReference type="Gene3D" id="3.30.450.20">
    <property type="entry name" value="PAS domain"/>
    <property type="match status" value="1"/>
</dbReference>
<dbReference type="InterPro" id="IPR000700">
    <property type="entry name" value="PAS-assoc_C"/>
</dbReference>
<dbReference type="SMART" id="SM00387">
    <property type="entry name" value="HATPase_c"/>
    <property type="match status" value="1"/>
</dbReference>
<dbReference type="AlphaFoldDB" id="B8FGJ1"/>
<dbReference type="InterPro" id="IPR005467">
    <property type="entry name" value="His_kinase_dom"/>
</dbReference>
<dbReference type="PROSITE" id="PS50109">
    <property type="entry name" value="HIS_KIN"/>
    <property type="match status" value="1"/>
</dbReference>
<dbReference type="InterPro" id="IPR035965">
    <property type="entry name" value="PAS-like_dom_sf"/>
</dbReference>
<dbReference type="HOGENOM" id="CLU_000445_89_2_7"/>
<sequence>MEATADASQGEALSPDQESLVERLESCETRLHMESMRRQAVQEAWEISEARYQSLIEGMEDIVFTLDSRGEIIQVNPAVKSALGYSPDELIGRRLREFILEPDQERALNQLSRVFVHSPQTGEYRVLDKNGSPVWFRVTGSPVHVMTGAGGVRCLASEITRERMQQQELVWSRQMASAGQQAVFLAREFAQAWRETQDHISSLDNMAKEEPELGPFWAKFTEAAARLKDAAKMIASLDPAVNEMLRAVNLNQSIVNVFRLFRSRFERKGIRTALSLSTQIPFTMAWSRRMEHALFILLNHACAAVEIKTGSPDAPGEISVTSRRKKDRIIIELSDNGPGLSREDCQRIFDFNYLRPGGGAEDVGGLHMSWSIIADHGGSLKAGASPEGGALFTIELPVRRPGA</sequence>
<proteinExistence type="predicted"/>
<evidence type="ECO:0000256" key="3">
    <source>
        <dbReference type="ARBA" id="ARBA00022553"/>
    </source>
</evidence>
<feature type="domain" description="PAS" evidence="7">
    <location>
        <begin position="48"/>
        <end position="118"/>
    </location>
</feature>
<dbReference type="RefSeq" id="WP_015947960.1">
    <property type="nucleotide sequence ID" value="NC_011768.1"/>
</dbReference>
<keyword evidence="4" id="KW-0808">Transferase</keyword>
<evidence type="ECO:0000256" key="4">
    <source>
        <dbReference type="ARBA" id="ARBA00022679"/>
    </source>
</evidence>
<protein>
    <recommendedName>
        <fullName evidence="2">histidine kinase</fullName>
        <ecNumber evidence="2">2.7.13.3</ecNumber>
    </recommendedName>
</protein>
<dbReference type="GO" id="GO:0004673">
    <property type="term" value="F:protein histidine kinase activity"/>
    <property type="evidence" value="ECO:0007669"/>
    <property type="project" value="UniProtKB-EC"/>
</dbReference>
<dbReference type="CDD" id="cd00130">
    <property type="entry name" value="PAS"/>
    <property type="match status" value="1"/>
</dbReference>
<evidence type="ECO:0000256" key="5">
    <source>
        <dbReference type="ARBA" id="ARBA00022777"/>
    </source>
</evidence>
<dbReference type="SMART" id="SM00091">
    <property type="entry name" value="PAS"/>
    <property type="match status" value="1"/>
</dbReference>
<dbReference type="KEGG" id="dal:Dalk_3210"/>
<dbReference type="InterPro" id="IPR052162">
    <property type="entry name" value="Sensor_kinase/Photoreceptor"/>
</dbReference>
<dbReference type="Gene3D" id="3.30.565.10">
    <property type="entry name" value="Histidine kinase-like ATPase, C-terminal domain"/>
    <property type="match status" value="1"/>
</dbReference>
<dbReference type="Pfam" id="PF02518">
    <property type="entry name" value="HATPase_c"/>
    <property type="match status" value="1"/>
</dbReference>
<evidence type="ECO:0000313" key="9">
    <source>
        <dbReference type="EMBL" id="ACL04900.1"/>
    </source>
</evidence>
<dbReference type="Proteomes" id="UP000000739">
    <property type="component" value="Chromosome"/>
</dbReference>
<dbReference type="InterPro" id="IPR003594">
    <property type="entry name" value="HATPase_dom"/>
</dbReference>
<dbReference type="EC" id="2.7.13.3" evidence="2"/>
<dbReference type="Pfam" id="PF13426">
    <property type="entry name" value="PAS_9"/>
    <property type="match status" value="1"/>
</dbReference>
<evidence type="ECO:0000259" key="7">
    <source>
        <dbReference type="PROSITE" id="PS50112"/>
    </source>
</evidence>
<keyword evidence="10" id="KW-1185">Reference proteome</keyword>